<accession>U4KKT6</accession>
<dbReference type="Proteomes" id="UP000032740">
    <property type="component" value="Chromosome"/>
</dbReference>
<dbReference type="AlphaFoldDB" id="U4KKT6"/>
<proteinExistence type="predicted"/>
<name>U4KKT6_ALTPJ</name>
<protein>
    <submittedName>
        <fullName evidence="1">GTP-binding protein, putative</fullName>
    </submittedName>
</protein>
<keyword evidence="2" id="KW-1185">Reference proteome</keyword>
<organism evidence="1 2">
    <name type="scientific">Alteracholeplasma palmae (strain ATCC 49389 / J233)</name>
    <name type="common">Acholeplasma palmae</name>
    <dbReference type="NCBI Taxonomy" id="1318466"/>
    <lineage>
        <taxon>Bacteria</taxon>
        <taxon>Bacillati</taxon>
        <taxon>Mycoplasmatota</taxon>
        <taxon>Mollicutes</taxon>
        <taxon>Acholeplasmatales</taxon>
        <taxon>Acholeplasmataceae</taxon>
        <taxon>Acholeplasma</taxon>
    </lineage>
</organism>
<dbReference type="KEGG" id="apal:BN85407010"/>
<evidence type="ECO:0000313" key="2">
    <source>
        <dbReference type="Proteomes" id="UP000032740"/>
    </source>
</evidence>
<evidence type="ECO:0000313" key="1">
    <source>
        <dbReference type="EMBL" id="CCV64278.1"/>
    </source>
</evidence>
<dbReference type="HOGENOM" id="CLU_1590999_0_0_14"/>
<sequence length="166" mass="19503">MKKAALTQTALQEKFHDKILWDMPGLFQMGYLHQIMPYEKYKTILPEKVLRPTIYQLNATQAIIIDGLIAINYIKGEKQSFVFYFNQIIKYHKTNVLKVPILFDKKEIKFNHYADSYETKIFKLDKEIKYQVTFADMGILHLLGPATIEVVHAKNMHVTLMEAMFK</sequence>
<dbReference type="STRING" id="1318466.BN85407010"/>
<dbReference type="EMBL" id="FO681347">
    <property type="protein sequence ID" value="CCV64278.1"/>
    <property type="molecule type" value="Genomic_DNA"/>
</dbReference>
<reference evidence="1 2" key="1">
    <citation type="journal article" date="2013" name="J. Mol. Microbiol. Biotechnol.">
        <title>Analysis of the Complete Genomes of Acholeplasma brassicae , A. palmae and A. laidlawii and Their Comparison to the Obligate Parasites from ' Candidatus Phytoplasma'.</title>
        <authorList>
            <person name="Kube M."/>
            <person name="Siewert C."/>
            <person name="Migdoll A.M."/>
            <person name="Duduk B."/>
            <person name="Holz S."/>
            <person name="Rabus R."/>
            <person name="Seemuller E."/>
            <person name="Mitrovic J."/>
            <person name="Muller I."/>
            <person name="Buttner C."/>
            <person name="Reinhardt R."/>
        </authorList>
    </citation>
    <scope>NUCLEOTIDE SEQUENCE [LARGE SCALE GENOMIC DNA]</scope>
    <source>
        <strain evidence="1 2">J233</strain>
    </source>
</reference>
<gene>
    <name evidence="1" type="ORF">BN85407010</name>
</gene>